<accession>A0A068RH04</accession>
<evidence type="ECO:0000313" key="2">
    <source>
        <dbReference type="Proteomes" id="UP000027586"/>
    </source>
</evidence>
<keyword evidence="2" id="KW-1185">Reference proteome</keyword>
<comment type="caution">
    <text evidence="1">The sequence shown here is derived from an EMBL/GenBank/DDBJ whole genome shotgun (WGS) entry which is preliminary data.</text>
</comment>
<name>A0A068RH04_9FUNG</name>
<evidence type="ECO:0000313" key="1">
    <source>
        <dbReference type="EMBL" id="CDH48922.1"/>
    </source>
</evidence>
<dbReference type="EMBL" id="CBTN010000002">
    <property type="protein sequence ID" value="CDH48922.1"/>
    <property type="molecule type" value="Genomic_DNA"/>
</dbReference>
<protein>
    <submittedName>
        <fullName evidence="1">Uncharacterized protein</fullName>
    </submittedName>
</protein>
<reference evidence="1" key="1">
    <citation type="submission" date="2013-08" db="EMBL/GenBank/DDBJ databases">
        <title>Gene expansion shapes genome architecture in the human pathogen Lichtheimia corymbifera: an evolutionary genomics analysis in the ancient terrestrial Mucorales (Mucoromycotina).</title>
        <authorList>
            <person name="Schwartze V.U."/>
            <person name="Winter S."/>
            <person name="Shelest E."/>
            <person name="Marcet-Houben M."/>
            <person name="Horn F."/>
            <person name="Wehner S."/>
            <person name="Hoffmann K."/>
            <person name="Riege K."/>
            <person name="Sammeth M."/>
            <person name="Nowrousian M."/>
            <person name="Valiante V."/>
            <person name="Linde J."/>
            <person name="Jacobsen I.D."/>
            <person name="Marz M."/>
            <person name="Brakhage A.A."/>
            <person name="Gabaldon T."/>
            <person name="Bocker S."/>
            <person name="Voigt K."/>
        </authorList>
    </citation>
    <scope>NUCLEOTIDE SEQUENCE [LARGE SCALE GENOMIC DNA]</scope>
    <source>
        <strain evidence="1">FSU 9682</strain>
    </source>
</reference>
<sequence length="122" mass="14051">MQQSFLNHAPLLARFVPDNLHIQGFWCQGAVHNIAMSKVERASGTTGLQHGVYGRRGWQLRSSMRRTRRILPAYRFHASTMRCHANNSHPSLMWRQLQEALAHVPFDISGSYNHPSTHHQQQ</sequence>
<dbReference type="AlphaFoldDB" id="A0A068RH04"/>
<gene>
    <name evidence="1" type="ORF">LCOR_00691.1</name>
</gene>
<organism evidence="1 2">
    <name type="scientific">Lichtheimia corymbifera JMRC:FSU:9682</name>
    <dbReference type="NCBI Taxonomy" id="1263082"/>
    <lineage>
        <taxon>Eukaryota</taxon>
        <taxon>Fungi</taxon>
        <taxon>Fungi incertae sedis</taxon>
        <taxon>Mucoromycota</taxon>
        <taxon>Mucoromycotina</taxon>
        <taxon>Mucoromycetes</taxon>
        <taxon>Mucorales</taxon>
        <taxon>Lichtheimiaceae</taxon>
        <taxon>Lichtheimia</taxon>
    </lineage>
</organism>
<proteinExistence type="predicted"/>
<dbReference type="VEuPathDB" id="FungiDB:LCOR_00691.1"/>
<dbReference type="Proteomes" id="UP000027586">
    <property type="component" value="Unassembled WGS sequence"/>
</dbReference>